<feature type="compositionally biased region" description="Low complexity" evidence="1">
    <location>
        <begin position="63"/>
        <end position="75"/>
    </location>
</feature>
<keyword evidence="2" id="KW-0732">Signal</keyword>
<feature type="chain" id="PRO_5002604298" description="Acid shock protein" evidence="2">
    <location>
        <begin position="20"/>
        <end position="75"/>
    </location>
</feature>
<organism evidence="3 4">
    <name type="scientific">Nitratidesulfovibrio vulgaris (strain DP4)</name>
    <name type="common">Desulfovibrio vulgaris</name>
    <dbReference type="NCBI Taxonomy" id="391774"/>
    <lineage>
        <taxon>Bacteria</taxon>
        <taxon>Pseudomonadati</taxon>
        <taxon>Thermodesulfobacteriota</taxon>
        <taxon>Desulfovibrionia</taxon>
        <taxon>Desulfovibrionales</taxon>
        <taxon>Desulfovibrionaceae</taxon>
        <taxon>Nitratidesulfovibrio</taxon>
    </lineage>
</organism>
<evidence type="ECO:0008006" key="5">
    <source>
        <dbReference type="Google" id="ProtNLM"/>
    </source>
</evidence>
<proteinExistence type="predicted"/>
<evidence type="ECO:0000256" key="1">
    <source>
        <dbReference type="SAM" id="MobiDB-lite"/>
    </source>
</evidence>
<evidence type="ECO:0000313" key="4">
    <source>
        <dbReference type="Proteomes" id="UP000009173"/>
    </source>
</evidence>
<dbReference type="HOGENOM" id="CLU_2665205_0_0_7"/>
<dbReference type="RefSeq" id="WP_010938834.1">
    <property type="nucleotide sequence ID" value="NC_008751.1"/>
</dbReference>
<feature type="region of interest" description="Disordered" evidence="1">
    <location>
        <begin position="28"/>
        <end position="75"/>
    </location>
</feature>
<evidence type="ECO:0000256" key="2">
    <source>
        <dbReference type="SAM" id="SignalP"/>
    </source>
</evidence>
<dbReference type="KEGG" id="dvl:Dvul_1589"/>
<dbReference type="EMBL" id="CP000527">
    <property type="protein sequence ID" value="ABM28606.1"/>
    <property type="molecule type" value="Genomic_DNA"/>
</dbReference>
<sequence length="75" mass="7861" precursor="true">MKRLSIAATIMALCFSVAALPAIGEAKTATPTQKVAVHKQAKKEHKKAVKKTQHKKAKSKKMAQGAPAASLAPAN</sequence>
<feature type="compositionally biased region" description="Basic residues" evidence="1">
    <location>
        <begin position="36"/>
        <end position="61"/>
    </location>
</feature>
<feature type="signal peptide" evidence="2">
    <location>
        <begin position="1"/>
        <end position="19"/>
    </location>
</feature>
<protein>
    <recommendedName>
        <fullName evidence="5">Acid shock protein</fullName>
    </recommendedName>
</protein>
<name>A0A0H3A7V2_NITV4</name>
<dbReference type="Proteomes" id="UP000009173">
    <property type="component" value="Chromosome"/>
</dbReference>
<reference evidence="4" key="1">
    <citation type="journal article" date="2009" name="Environ. Microbiol.">
        <title>Contribution of mobile genetic elements to Desulfovibrio vulgaris genome plasticity.</title>
        <authorList>
            <person name="Walker C.B."/>
            <person name="Stolyar S."/>
            <person name="Chivian D."/>
            <person name="Pinel N."/>
            <person name="Gabster J.A."/>
            <person name="Dehal P.S."/>
            <person name="He Z."/>
            <person name="Yang Z.K."/>
            <person name="Yen H.C."/>
            <person name="Zhou J."/>
            <person name="Wall J.D."/>
            <person name="Hazen T.C."/>
            <person name="Arkin A.P."/>
            <person name="Stahl D.A."/>
        </authorList>
    </citation>
    <scope>NUCLEOTIDE SEQUENCE [LARGE SCALE GENOMIC DNA]</scope>
    <source>
        <strain evidence="4">DP4</strain>
    </source>
</reference>
<dbReference type="AlphaFoldDB" id="A0A0H3A7V2"/>
<accession>A0A0H3A7V2</accession>
<gene>
    <name evidence="3" type="ordered locus">Dvul_1589</name>
</gene>
<evidence type="ECO:0000313" key="3">
    <source>
        <dbReference type="EMBL" id="ABM28606.1"/>
    </source>
</evidence>